<keyword evidence="4 17" id="KW-0812">Transmembrane</keyword>
<evidence type="ECO:0000256" key="8">
    <source>
        <dbReference type="ARBA" id="ARBA00023065"/>
    </source>
</evidence>
<evidence type="ECO:0000256" key="14">
    <source>
        <dbReference type="ARBA" id="ARBA00023286"/>
    </source>
</evidence>
<feature type="transmembrane region" description="Helical" evidence="17">
    <location>
        <begin position="245"/>
        <end position="265"/>
    </location>
</feature>
<evidence type="ECO:0000256" key="16">
    <source>
        <dbReference type="ARBA" id="ARBA00034104"/>
    </source>
</evidence>
<evidence type="ECO:0000256" key="17">
    <source>
        <dbReference type="RuleBase" id="RU000687"/>
    </source>
</evidence>
<dbReference type="PRINTS" id="PR00252">
    <property type="entry name" value="NRIONCHANNEL"/>
</dbReference>
<dbReference type="FunFam" id="2.70.170.10:FF:000016">
    <property type="entry name" value="Nicotinic acetylcholine receptor subunit"/>
    <property type="match status" value="1"/>
</dbReference>
<protein>
    <submittedName>
        <fullName evidence="22">Acetylcholine receptor subunit alpha-type acr-16</fullName>
    </submittedName>
</protein>
<dbReference type="InterPro" id="IPR002394">
    <property type="entry name" value="Nicotinic_acetylcholine_rcpt"/>
</dbReference>
<evidence type="ECO:0000256" key="5">
    <source>
        <dbReference type="ARBA" id="ARBA00022729"/>
    </source>
</evidence>
<keyword evidence="21" id="KW-1185">Reference proteome</keyword>
<reference evidence="22" key="1">
    <citation type="submission" date="2017-02" db="UniProtKB">
        <authorList>
            <consortium name="WormBaseParasite"/>
        </authorList>
    </citation>
    <scope>IDENTIFICATION</scope>
</reference>
<dbReference type="InterPro" id="IPR006201">
    <property type="entry name" value="Neur_channel"/>
</dbReference>
<dbReference type="OrthoDB" id="5975154at2759"/>
<feature type="transmembrane region" description="Helical" evidence="17">
    <location>
        <begin position="342"/>
        <end position="359"/>
    </location>
</feature>
<keyword evidence="10" id="KW-1015">Disulfide bond</keyword>
<keyword evidence="2 17" id="KW-0813">Transport</keyword>
<evidence type="ECO:0000256" key="3">
    <source>
        <dbReference type="ARBA" id="ARBA00022475"/>
    </source>
</evidence>
<dbReference type="Gene3D" id="2.70.170.10">
    <property type="entry name" value="Neurotransmitter-gated ion-channel ligand-binding domain"/>
    <property type="match status" value="1"/>
</dbReference>
<evidence type="ECO:0000256" key="11">
    <source>
        <dbReference type="ARBA" id="ARBA00023170"/>
    </source>
</evidence>
<keyword evidence="11" id="KW-0675">Receptor</keyword>
<keyword evidence="9 17" id="KW-0472">Membrane</keyword>
<dbReference type="Pfam" id="PF02932">
    <property type="entry name" value="Neur_chan_memb"/>
    <property type="match status" value="1"/>
</dbReference>
<dbReference type="EMBL" id="UYRR01001147">
    <property type="protein sequence ID" value="VDK18507.1"/>
    <property type="molecule type" value="Genomic_DNA"/>
</dbReference>
<accession>A0A0M3J1B0</accession>
<dbReference type="InterPro" id="IPR006202">
    <property type="entry name" value="Neur_chan_lig-bd"/>
</dbReference>
<organism evidence="22">
    <name type="scientific">Anisakis simplex</name>
    <name type="common">Herring worm</name>
    <dbReference type="NCBI Taxonomy" id="6269"/>
    <lineage>
        <taxon>Eukaryota</taxon>
        <taxon>Metazoa</taxon>
        <taxon>Ecdysozoa</taxon>
        <taxon>Nematoda</taxon>
        <taxon>Chromadorea</taxon>
        <taxon>Rhabditida</taxon>
        <taxon>Spirurina</taxon>
        <taxon>Ascaridomorpha</taxon>
        <taxon>Ascaridoidea</taxon>
        <taxon>Anisakidae</taxon>
        <taxon>Anisakis</taxon>
        <taxon>Anisakis simplex complex</taxon>
    </lineage>
</organism>
<feature type="domain" description="Neurotransmitter-gated ion-channel transmembrane" evidence="19">
    <location>
        <begin position="252"/>
        <end position="511"/>
    </location>
</feature>
<dbReference type="InterPro" id="IPR036719">
    <property type="entry name" value="Neuro-gated_channel_TM_sf"/>
</dbReference>
<keyword evidence="14" id="KW-1071">Ligand-gated ion channel</keyword>
<dbReference type="SUPFAM" id="SSF63712">
    <property type="entry name" value="Nicotinic receptor ligand binding domain-like"/>
    <property type="match status" value="1"/>
</dbReference>
<evidence type="ECO:0000256" key="1">
    <source>
        <dbReference type="ARBA" id="ARBA00009237"/>
    </source>
</evidence>
<proteinExistence type="inferred from homology"/>
<name>A0A0M3J1B0_ANISI</name>
<dbReference type="GO" id="GO:0045211">
    <property type="term" value="C:postsynaptic membrane"/>
    <property type="evidence" value="ECO:0007669"/>
    <property type="project" value="UniProtKB-SubCell"/>
</dbReference>
<comment type="caution">
    <text evidence="17">Lacks conserved residue(s) required for the propagation of feature annotation.</text>
</comment>
<evidence type="ECO:0000259" key="19">
    <source>
        <dbReference type="Pfam" id="PF02932"/>
    </source>
</evidence>
<dbReference type="CDD" id="cd19051">
    <property type="entry name" value="LGIC_TM_cation"/>
    <property type="match status" value="1"/>
</dbReference>
<dbReference type="NCBIfam" id="TIGR00860">
    <property type="entry name" value="LIC"/>
    <property type="match status" value="1"/>
</dbReference>
<dbReference type="PRINTS" id="PR00254">
    <property type="entry name" value="NICOTINICR"/>
</dbReference>
<feature type="transmembrane region" description="Helical" evidence="17">
    <location>
        <begin position="495"/>
        <end position="517"/>
    </location>
</feature>
<keyword evidence="12" id="KW-0325">Glycoprotein</keyword>
<evidence type="ECO:0000313" key="22">
    <source>
        <dbReference type="WBParaSite" id="ASIM_0000130601-mRNA-1"/>
    </source>
</evidence>
<keyword evidence="8 17" id="KW-0406">Ion transport</keyword>
<evidence type="ECO:0000313" key="21">
    <source>
        <dbReference type="Proteomes" id="UP000267096"/>
    </source>
</evidence>
<dbReference type="Gene3D" id="1.20.58.390">
    <property type="entry name" value="Neurotransmitter-gated ion-channel transmembrane domain"/>
    <property type="match status" value="2"/>
</dbReference>
<reference evidence="20 21" key="2">
    <citation type="submission" date="2018-11" db="EMBL/GenBank/DDBJ databases">
        <authorList>
            <consortium name="Pathogen Informatics"/>
        </authorList>
    </citation>
    <scope>NUCLEOTIDE SEQUENCE [LARGE SCALE GENOMIC DNA]</scope>
</reference>
<dbReference type="InterPro" id="IPR018000">
    <property type="entry name" value="Neurotransmitter_ion_chnl_CS"/>
</dbReference>
<dbReference type="FunFam" id="1.20.58.390:FF:000046">
    <property type="entry name" value="AcetylCholine Receptor"/>
    <property type="match status" value="1"/>
</dbReference>
<gene>
    <name evidence="20" type="ORF">ASIM_LOCUS1193</name>
</gene>
<dbReference type="InterPro" id="IPR036734">
    <property type="entry name" value="Neur_chan_lig-bd_sf"/>
</dbReference>
<dbReference type="GO" id="GO:0004888">
    <property type="term" value="F:transmembrane signaling receptor activity"/>
    <property type="evidence" value="ECO:0007669"/>
    <property type="project" value="InterPro"/>
</dbReference>
<evidence type="ECO:0000256" key="7">
    <source>
        <dbReference type="ARBA" id="ARBA00023018"/>
    </source>
</evidence>
<comment type="similarity">
    <text evidence="1">Belongs to the ligand-gated ion channel (TC 1.A.9) family. Acetylcholine receptor (TC 1.A.9.1) subfamily.</text>
</comment>
<dbReference type="CDD" id="cd18997">
    <property type="entry name" value="LGIC_ECD_nAChR"/>
    <property type="match status" value="1"/>
</dbReference>
<feature type="transmembrane region" description="Helical" evidence="17">
    <location>
        <begin position="307"/>
        <end position="330"/>
    </location>
</feature>
<evidence type="ECO:0000256" key="10">
    <source>
        <dbReference type="ARBA" id="ARBA00023157"/>
    </source>
</evidence>
<dbReference type="WBParaSite" id="ASIM_0000130601-mRNA-1">
    <property type="protein sequence ID" value="ASIM_0000130601-mRNA-1"/>
    <property type="gene ID" value="ASIM_0000130601"/>
</dbReference>
<keyword evidence="13" id="KW-0628">Postsynaptic cell membrane</keyword>
<dbReference type="PROSITE" id="PS00236">
    <property type="entry name" value="NEUROTR_ION_CHANNEL"/>
    <property type="match status" value="1"/>
</dbReference>
<dbReference type="InterPro" id="IPR006029">
    <property type="entry name" value="Neurotrans-gated_channel_TM"/>
</dbReference>
<keyword evidence="7" id="KW-0770">Synapse</keyword>
<feature type="transmembrane region" description="Helical" evidence="17">
    <location>
        <begin position="6"/>
        <end position="26"/>
    </location>
</feature>
<feature type="transmembrane region" description="Helical" evidence="17">
    <location>
        <begin position="277"/>
        <end position="295"/>
    </location>
</feature>
<evidence type="ECO:0000313" key="20">
    <source>
        <dbReference type="EMBL" id="VDK18507.1"/>
    </source>
</evidence>
<dbReference type="GO" id="GO:0022848">
    <property type="term" value="F:acetylcholine-gated monoatomic cation-selective channel activity"/>
    <property type="evidence" value="ECO:0007669"/>
    <property type="project" value="InterPro"/>
</dbReference>
<evidence type="ECO:0000256" key="6">
    <source>
        <dbReference type="ARBA" id="ARBA00022989"/>
    </source>
</evidence>
<keyword evidence="5" id="KW-0732">Signal</keyword>
<dbReference type="SUPFAM" id="SSF90112">
    <property type="entry name" value="Neurotransmitter-gated ion-channel transmembrane pore"/>
    <property type="match status" value="1"/>
</dbReference>
<feature type="domain" description="Neurotransmitter-gated ion-channel ligand-binding" evidence="18">
    <location>
        <begin position="32"/>
        <end position="244"/>
    </location>
</feature>
<evidence type="ECO:0000259" key="18">
    <source>
        <dbReference type="Pfam" id="PF02931"/>
    </source>
</evidence>
<dbReference type="PANTHER" id="PTHR18945">
    <property type="entry name" value="NEUROTRANSMITTER GATED ION CHANNEL"/>
    <property type="match status" value="1"/>
</dbReference>
<keyword evidence="15 17" id="KW-0407">Ion channel</keyword>
<dbReference type="Proteomes" id="UP000267096">
    <property type="component" value="Unassembled WGS sequence"/>
</dbReference>
<dbReference type="Pfam" id="PF02931">
    <property type="entry name" value="Neur_chan_LBD"/>
    <property type="match status" value="1"/>
</dbReference>
<keyword evidence="3" id="KW-1003">Cell membrane</keyword>
<comment type="subcellular location">
    <subcellularLocation>
        <location evidence="16">Postsynaptic cell membrane</location>
        <topology evidence="16">Multi-pass membrane protein</topology>
    </subcellularLocation>
</comment>
<keyword evidence="6 17" id="KW-1133">Transmembrane helix</keyword>
<evidence type="ECO:0000256" key="15">
    <source>
        <dbReference type="ARBA" id="ARBA00023303"/>
    </source>
</evidence>
<evidence type="ECO:0000256" key="13">
    <source>
        <dbReference type="ARBA" id="ARBA00023257"/>
    </source>
</evidence>
<dbReference type="AlphaFoldDB" id="A0A0M3J1B0"/>
<dbReference type="InterPro" id="IPR038050">
    <property type="entry name" value="Neuro_actylchol_rec"/>
</dbReference>
<evidence type="ECO:0000256" key="12">
    <source>
        <dbReference type="ARBA" id="ARBA00023180"/>
    </source>
</evidence>
<evidence type="ECO:0000256" key="4">
    <source>
        <dbReference type="ARBA" id="ARBA00022692"/>
    </source>
</evidence>
<sequence>MISISAVIISTTVILMKVILLAELTVASEGEARLYRDLLQNYSVLERPVESAAERLLVRMRIYLQQIRDVDERNQNVAIYVWLRFIWHDYRLRWNPQLYGGVADVRFPFDGADVQLWRPDILLYNSVDESFDATYKSNFLVYSSGEVNWIPPGVLKFSCPIDITWFPFDEQLCQLKFGSWTFHGDTGEDGDDSVFVRHQMDLSEYLRNGEWDLLATPAEHVVTYYSCCPEPYPTLHFQMHLRRRALYYGLNMIIPSLLVTLMTALGFLLPPDSGEKVTLELSILLSVCFFLSLVADQTPPTSEAIPLLGVFFLCCMMVVSASVIFTVIVLNLHSRSSETHSMSPFFRRILLNWLPWFLMMRRPGQIFHRGYAFPAGTSRRLASIIRKQRLLPTESPPPFASTSASLPKASSYSNRSERIWKSAELLDGVDMNFENDQCERESNDNNDTSAWDAQILILHRICEQLGEICTNMQNEDAKERDENDWQYAAMVVDRACLICFSLFIMISTSVIAIRAPYSTFT</sequence>
<evidence type="ECO:0000256" key="9">
    <source>
        <dbReference type="ARBA" id="ARBA00023136"/>
    </source>
</evidence>
<evidence type="ECO:0000256" key="2">
    <source>
        <dbReference type="ARBA" id="ARBA00022448"/>
    </source>
</evidence>